<keyword evidence="3" id="KW-1185">Reference proteome</keyword>
<organism evidence="2 3">
    <name type="scientific">Meganyctiphanes norvegica</name>
    <name type="common">Northern krill</name>
    <name type="synonym">Thysanopoda norvegica</name>
    <dbReference type="NCBI Taxonomy" id="48144"/>
    <lineage>
        <taxon>Eukaryota</taxon>
        <taxon>Metazoa</taxon>
        <taxon>Ecdysozoa</taxon>
        <taxon>Arthropoda</taxon>
        <taxon>Crustacea</taxon>
        <taxon>Multicrustacea</taxon>
        <taxon>Malacostraca</taxon>
        <taxon>Eumalacostraca</taxon>
        <taxon>Eucarida</taxon>
        <taxon>Euphausiacea</taxon>
        <taxon>Euphausiidae</taxon>
        <taxon>Meganyctiphanes</taxon>
    </lineage>
</organism>
<proteinExistence type="predicted"/>
<protein>
    <submittedName>
        <fullName evidence="2">Uncharacterized protein</fullName>
    </submittedName>
</protein>
<accession>A0AAV2SLC3</accession>
<name>A0AAV2SLC3_MEGNR</name>
<evidence type="ECO:0000256" key="1">
    <source>
        <dbReference type="SAM" id="MobiDB-lite"/>
    </source>
</evidence>
<dbReference type="EMBL" id="CAXKWB010082730">
    <property type="protein sequence ID" value="CAL4207350.1"/>
    <property type="molecule type" value="Genomic_DNA"/>
</dbReference>
<reference evidence="2 3" key="1">
    <citation type="submission" date="2024-05" db="EMBL/GenBank/DDBJ databases">
        <authorList>
            <person name="Wallberg A."/>
        </authorList>
    </citation>
    <scope>NUCLEOTIDE SEQUENCE [LARGE SCALE GENOMIC DNA]</scope>
</reference>
<sequence length="250" mass="27461">MAVAPDDILTSRKAKNLELIRPKQAVSLTKKKILMGYIEGQNYISGLTESSVASNVGLEGREMAVAPDDILTSRNTKNLELIRPKQAVSLTKKKKKNTKGYIEGQNYISGLTESSVTSNVGLEGREMAVAPDDILTSRNTKKNLELIRPKLAVSLTKKKSTTKKIAVPRKRKSSLPKKKVVGSIKMDDASPRNNSERLTSSMVDDYGSLTKRGMDVTMDDGNSTVETPIPPPQPQVNNKKRSKEQNIIIP</sequence>
<feature type="region of interest" description="Disordered" evidence="1">
    <location>
        <begin position="211"/>
        <end position="250"/>
    </location>
</feature>
<gene>
    <name evidence="2" type="ORF">MNOR_LOCUS38078</name>
</gene>
<feature type="region of interest" description="Disordered" evidence="1">
    <location>
        <begin position="162"/>
        <end position="181"/>
    </location>
</feature>
<evidence type="ECO:0000313" key="3">
    <source>
        <dbReference type="Proteomes" id="UP001497623"/>
    </source>
</evidence>
<dbReference type="AlphaFoldDB" id="A0AAV2SLC3"/>
<comment type="caution">
    <text evidence="2">The sequence shown here is derived from an EMBL/GenBank/DDBJ whole genome shotgun (WGS) entry which is preliminary data.</text>
</comment>
<dbReference type="Proteomes" id="UP001497623">
    <property type="component" value="Unassembled WGS sequence"/>
</dbReference>
<feature type="compositionally biased region" description="Basic residues" evidence="1">
    <location>
        <begin position="162"/>
        <end position="180"/>
    </location>
</feature>
<evidence type="ECO:0000313" key="2">
    <source>
        <dbReference type="EMBL" id="CAL4207350.1"/>
    </source>
</evidence>